<keyword evidence="3" id="KW-1185">Reference proteome</keyword>
<evidence type="ECO:0000313" key="3">
    <source>
        <dbReference type="Proteomes" id="UP001412067"/>
    </source>
</evidence>
<organism evidence="2 3">
    <name type="scientific">Platanthera guangdongensis</name>
    <dbReference type="NCBI Taxonomy" id="2320717"/>
    <lineage>
        <taxon>Eukaryota</taxon>
        <taxon>Viridiplantae</taxon>
        <taxon>Streptophyta</taxon>
        <taxon>Embryophyta</taxon>
        <taxon>Tracheophyta</taxon>
        <taxon>Spermatophyta</taxon>
        <taxon>Magnoliopsida</taxon>
        <taxon>Liliopsida</taxon>
        <taxon>Asparagales</taxon>
        <taxon>Orchidaceae</taxon>
        <taxon>Orchidoideae</taxon>
        <taxon>Orchideae</taxon>
        <taxon>Orchidinae</taxon>
        <taxon>Platanthera</taxon>
    </lineage>
</organism>
<dbReference type="Proteomes" id="UP001412067">
    <property type="component" value="Unassembled WGS sequence"/>
</dbReference>
<keyword evidence="1" id="KW-0472">Membrane</keyword>
<protein>
    <submittedName>
        <fullName evidence="2">Hexose carrier protein HEX6</fullName>
    </submittedName>
</protein>
<keyword evidence="1" id="KW-1133">Transmembrane helix</keyword>
<feature type="transmembrane region" description="Helical" evidence="1">
    <location>
        <begin position="20"/>
        <end position="38"/>
    </location>
</feature>
<keyword evidence="1" id="KW-0812">Transmembrane</keyword>
<accession>A0ABR2MJA0</accession>
<evidence type="ECO:0000313" key="2">
    <source>
        <dbReference type="EMBL" id="KAK8963786.1"/>
    </source>
</evidence>
<dbReference type="EMBL" id="JBBWWR010000007">
    <property type="protein sequence ID" value="KAK8963786.1"/>
    <property type="molecule type" value="Genomic_DNA"/>
</dbReference>
<comment type="caution">
    <text evidence="2">The sequence shown here is derived from an EMBL/GenBank/DDBJ whole genome shotgun (WGS) entry which is preliminary data.</text>
</comment>
<evidence type="ECO:0000256" key="1">
    <source>
        <dbReference type="SAM" id="Phobius"/>
    </source>
</evidence>
<name>A0ABR2MJA0_9ASPA</name>
<proteinExistence type="predicted"/>
<reference evidence="2 3" key="1">
    <citation type="journal article" date="2022" name="Nat. Plants">
        <title>Genomes of leafy and leafless Platanthera orchids illuminate the evolution of mycoheterotrophy.</title>
        <authorList>
            <person name="Li M.H."/>
            <person name="Liu K.W."/>
            <person name="Li Z."/>
            <person name="Lu H.C."/>
            <person name="Ye Q.L."/>
            <person name="Zhang D."/>
            <person name="Wang J.Y."/>
            <person name="Li Y.F."/>
            <person name="Zhong Z.M."/>
            <person name="Liu X."/>
            <person name="Yu X."/>
            <person name="Liu D.K."/>
            <person name="Tu X.D."/>
            <person name="Liu B."/>
            <person name="Hao Y."/>
            <person name="Liao X.Y."/>
            <person name="Jiang Y.T."/>
            <person name="Sun W.H."/>
            <person name="Chen J."/>
            <person name="Chen Y.Q."/>
            <person name="Ai Y."/>
            <person name="Zhai J.W."/>
            <person name="Wu S.S."/>
            <person name="Zhou Z."/>
            <person name="Hsiao Y.Y."/>
            <person name="Wu W.L."/>
            <person name="Chen Y.Y."/>
            <person name="Lin Y.F."/>
            <person name="Hsu J.L."/>
            <person name="Li C.Y."/>
            <person name="Wang Z.W."/>
            <person name="Zhao X."/>
            <person name="Zhong W.Y."/>
            <person name="Ma X.K."/>
            <person name="Ma L."/>
            <person name="Huang J."/>
            <person name="Chen G.Z."/>
            <person name="Huang M.Z."/>
            <person name="Huang L."/>
            <person name="Peng D.H."/>
            <person name="Luo Y.B."/>
            <person name="Zou S.Q."/>
            <person name="Chen S.P."/>
            <person name="Lan S."/>
            <person name="Tsai W.C."/>
            <person name="Van de Peer Y."/>
            <person name="Liu Z.J."/>
        </authorList>
    </citation>
    <scope>NUCLEOTIDE SEQUENCE [LARGE SCALE GENOMIC DNA]</scope>
    <source>
        <strain evidence="2">Lor288</strain>
    </source>
</reference>
<sequence>MKGDTHVSNYCLFNSQALTAFTSSLYIAGVLASLIASGSRQITDGEHRCSSEVSCFCPDR</sequence>
<gene>
    <name evidence="2" type="primary">HEX6</name>
    <name evidence="2" type="ORF">KSP40_PGU016306</name>
</gene>